<name>A0A1I7X902_HETBA</name>
<reference evidence="2" key="1">
    <citation type="submission" date="2016-11" db="UniProtKB">
        <authorList>
            <consortium name="WormBaseParasite"/>
        </authorList>
    </citation>
    <scope>IDENTIFICATION</scope>
</reference>
<sequence length="103" mass="11523">MKVNPKAPNDGNQAHFIKLPPPRFPAGKNVLLSQIPPVGSKSVWVVGVTSAILKRHICYVNRSTYYAGCGTVVEYHSCFRRTLLSYCSFCYRILLLEDMADVC</sequence>
<protein>
    <submittedName>
        <fullName evidence="2">DUF5641 domain-containing protein</fullName>
    </submittedName>
</protein>
<evidence type="ECO:0000313" key="1">
    <source>
        <dbReference type="Proteomes" id="UP000095283"/>
    </source>
</evidence>
<evidence type="ECO:0000313" key="2">
    <source>
        <dbReference type="WBParaSite" id="Hba_13918"/>
    </source>
</evidence>
<dbReference type="AlphaFoldDB" id="A0A1I7X902"/>
<accession>A0A1I7X902</accession>
<dbReference type="WBParaSite" id="Hba_13918">
    <property type="protein sequence ID" value="Hba_13918"/>
    <property type="gene ID" value="Hba_13918"/>
</dbReference>
<proteinExistence type="predicted"/>
<keyword evidence="1" id="KW-1185">Reference proteome</keyword>
<dbReference type="Proteomes" id="UP000095283">
    <property type="component" value="Unplaced"/>
</dbReference>
<organism evidence="1 2">
    <name type="scientific">Heterorhabditis bacteriophora</name>
    <name type="common">Entomopathogenic nematode worm</name>
    <dbReference type="NCBI Taxonomy" id="37862"/>
    <lineage>
        <taxon>Eukaryota</taxon>
        <taxon>Metazoa</taxon>
        <taxon>Ecdysozoa</taxon>
        <taxon>Nematoda</taxon>
        <taxon>Chromadorea</taxon>
        <taxon>Rhabditida</taxon>
        <taxon>Rhabditina</taxon>
        <taxon>Rhabditomorpha</taxon>
        <taxon>Strongyloidea</taxon>
        <taxon>Heterorhabditidae</taxon>
        <taxon>Heterorhabditis</taxon>
    </lineage>
</organism>